<dbReference type="Pfam" id="PF02789">
    <property type="entry name" value="Peptidase_M17_N"/>
    <property type="match status" value="1"/>
</dbReference>
<comment type="subcellular location">
    <subcellularLocation>
        <location evidence="8">Cytoplasm</location>
    </subcellularLocation>
</comment>
<dbReference type="EC" id="3.4.11.1" evidence="8"/>
<evidence type="ECO:0000259" key="9">
    <source>
        <dbReference type="PROSITE" id="PS00631"/>
    </source>
</evidence>
<proteinExistence type="inferred from homology"/>
<dbReference type="EC" id="3.4.11.10" evidence="8"/>
<organism evidence="10 11">
    <name type="scientific">Nocardioides aestuarii</name>
    <dbReference type="NCBI Taxonomy" id="252231"/>
    <lineage>
        <taxon>Bacteria</taxon>
        <taxon>Bacillati</taxon>
        <taxon>Actinomycetota</taxon>
        <taxon>Actinomycetes</taxon>
        <taxon>Propionibacteriales</taxon>
        <taxon>Nocardioidaceae</taxon>
        <taxon>Nocardioides</taxon>
    </lineage>
</organism>
<dbReference type="Pfam" id="PF00883">
    <property type="entry name" value="Peptidase_M17"/>
    <property type="match status" value="1"/>
</dbReference>
<gene>
    <name evidence="8" type="primary">pepA</name>
    <name evidence="10" type="ORF">ACFSDE_19460</name>
</gene>
<comment type="catalytic activity">
    <reaction evidence="2 8">
        <text>Release of an N-terminal amino acid, preferentially leucine, but not glutamic or aspartic acids.</text>
        <dbReference type="EC" id="3.4.11.10"/>
    </reaction>
</comment>
<dbReference type="CDD" id="cd00433">
    <property type="entry name" value="Peptidase_M17"/>
    <property type="match status" value="1"/>
</dbReference>
<feature type="binding site" evidence="8">
    <location>
        <position position="362"/>
    </location>
    <ligand>
        <name>Mn(2+)</name>
        <dbReference type="ChEBI" id="CHEBI:29035"/>
        <label>1</label>
    </ligand>
</feature>
<dbReference type="PANTHER" id="PTHR11963:SF23">
    <property type="entry name" value="CYTOSOL AMINOPEPTIDASE"/>
    <property type="match status" value="1"/>
</dbReference>
<dbReference type="Gene3D" id="3.40.220.10">
    <property type="entry name" value="Leucine Aminopeptidase, subunit E, domain 1"/>
    <property type="match status" value="1"/>
</dbReference>
<evidence type="ECO:0000256" key="7">
    <source>
        <dbReference type="ARBA" id="ARBA00049972"/>
    </source>
</evidence>
<feature type="binding site" evidence="8">
    <location>
        <position position="283"/>
    </location>
    <ligand>
        <name>Mn(2+)</name>
        <dbReference type="ChEBI" id="CHEBI:29035"/>
        <label>1</label>
    </ligand>
</feature>
<reference evidence="11" key="1">
    <citation type="journal article" date="2019" name="Int. J. Syst. Evol. Microbiol.">
        <title>The Global Catalogue of Microorganisms (GCM) 10K type strain sequencing project: providing services to taxonomists for standard genome sequencing and annotation.</title>
        <authorList>
            <consortium name="The Broad Institute Genomics Platform"/>
            <consortium name="The Broad Institute Genome Sequencing Center for Infectious Disease"/>
            <person name="Wu L."/>
            <person name="Ma J."/>
        </authorList>
    </citation>
    <scope>NUCLEOTIDE SEQUENCE [LARGE SCALE GENOMIC DNA]</scope>
    <source>
        <strain evidence="11">CGMCC 1.12477</strain>
    </source>
</reference>
<feature type="binding site" evidence="8">
    <location>
        <position position="360"/>
    </location>
    <ligand>
        <name>Mn(2+)</name>
        <dbReference type="ChEBI" id="CHEBI:29035"/>
        <label>1</label>
    </ligand>
</feature>
<keyword evidence="8" id="KW-0963">Cytoplasm</keyword>
<evidence type="ECO:0000256" key="6">
    <source>
        <dbReference type="ARBA" id="ARBA00022801"/>
    </source>
</evidence>
<comment type="catalytic activity">
    <reaction evidence="1 8">
        <text>Release of an N-terminal amino acid, Xaa-|-Yaa-, in which Xaa is preferably Leu, but may be other amino acids including Pro although not Arg or Lys, and Yaa may be Pro. Amino acid amides and methyl esters are also readily hydrolyzed, but rates on arylamides are exceedingly low.</text>
        <dbReference type="EC" id="3.4.11.1"/>
    </reaction>
</comment>
<keyword evidence="11" id="KW-1185">Reference proteome</keyword>
<keyword evidence="8" id="KW-0464">Manganese</keyword>
<evidence type="ECO:0000256" key="1">
    <source>
        <dbReference type="ARBA" id="ARBA00000135"/>
    </source>
</evidence>
<dbReference type="NCBIfam" id="NF002073">
    <property type="entry name" value="PRK00913.1-2"/>
    <property type="match status" value="1"/>
</dbReference>
<comment type="function">
    <text evidence="7 8">Presumably involved in the processing and regular turnover of intracellular proteins. Catalyzes the removal of unsubstituted N-terminal amino acids from various peptides.</text>
</comment>
<sequence length="516" mass="52699">MTTYQLRAANPAKTRADAVVVGVVQQRKGSSGDKPEAQVAAGGEDVAKAYGRKFRPLLASLGVTGKAGEVHRIPTGGTLSSPVLVLVGLGPVGSGKDAGPDQVAVRRAAGAAARAVTNAASVALALPADTPEEVRAVTEGWALGGYTFTSYKKPSDTSAPGTVTVLSPSARKSAVADAFETAQVLAAAVATTRDWVNTPPADLRPPSFADAVVEAAGATAKGRGRTRVKAVVHDEKSLAELGCGGILGVGAGSDAPPRLVELTYAPKGATTHLALVGKGITFDSGGLSIKPSQNMHEMKSDMAGAAAVVQATLAIAELGLPIRVTTFVPMAENMVSGSATRPGDVLKIYGGTTVEVLNTDAEGRLVLADGIVRATELEPDVIVDVATLTGHMVLALGDRVGGVMGTESVVDDVLAAGETAGETHWPMPLPEEMGERVKGSKIADVLQHDWNRMGGGLYAGAFLREFTADVPWAHLDIAGPSYRSGGAYGHVTTGGTGFAVTTLVEYARSLSAGKKK</sequence>
<evidence type="ECO:0000256" key="8">
    <source>
        <dbReference type="HAMAP-Rule" id="MF_00181"/>
    </source>
</evidence>
<evidence type="ECO:0000256" key="3">
    <source>
        <dbReference type="ARBA" id="ARBA00009528"/>
    </source>
</evidence>
<evidence type="ECO:0000256" key="2">
    <source>
        <dbReference type="ARBA" id="ARBA00000967"/>
    </source>
</evidence>
<dbReference type="InterPro" id="IPR008283">
    <property type="entry name" value="Peptidase_M17_N"/>
</dbReference>
<evidence type="ECO:0000256" key="4">
    <source>
        <dbReference type="ARBA" id="ARBA00022438"/>
    </source>
</evidence>
<dbReference type="InterPro" id="IPR023042">
    <property type="entry name" value="Peptidase_M17_leu_NH2_pept"/>
</dbReference>
<dbReference type="InterPro" id="IPR043472">
    <property type="entry name" value="Macro_dom-like"/>
</dbReference>
<name>A0ABW4TTU0_9ACTN</name>
<feature type="active site" evidence="8">
    <location>
        <position position="290"/>
    </location>
</feature>
<dbReference type="PROSITE" id="PS00631">
    <property type="entry name" value="CYTOSOL_AP"/>
    <property type="match status" value="1"/>
</dbReference>
<feature type="binding site" evidence="8">
    <location>
        <position position="278"/>
    </location>
    <ligand>
        <name>Mn(2+)</name>
        <dbReference type="ChEBI" id="CHEBI:29035"/>
        <label>2</label>
    </ligand>
</feature>
<protein>
    <recommendedName>
        <fullName evidence="8">Probable cytosol aminopeptidase</fullName>
        <ecNumber evidence="8">3.4.11.1</ecNumber>
    </recommendedName>
    <alternativeName>
        <fullName evidence="8">Leucine aminopeptidase</fullName>
        <shortName evidence="8">LAP</shortName>
        <ecNumber evidence="8">3.4.11.10</ecNumber>
    </alternativeName>
    <alternativeName>
        <fullName evidence="8">Leucyl aminopeptidase</fullName>
    </alternativeName>
</protein>
<dbReference type="GO" id="GO:0004177">
    <property type="term" value="F:aminopeptidase activity"/>
    <property type="evidence" value="ECO:0007669"/>
    <property type="project" value="UniProtKB-KW"/>
</dbReference>
<evidence type="ECO:0000256" key="5">
    <source>
        <dbReference type="ARBA" id="ARBA00022670"/>
    </source>
</evidence>
<comment type="caution">
    <text evidence="10">The sequence shown here is derived from an EMBL/GenBank/DDBJ whole genome shotgun (WGS) entry which is preliminary data.</text>
</comment>
<dbReference type="RefSeq" id="WP_343921304.1">
    <property type="nucleotide sequence ID" value="NZ_BAAAJT010000003.1"/>
</dbReference>
<evidence type="ECO:0000313" key="11">
    <source>
        <dbReference type="Proteomes" id="UP001597351"/>
    </source>
</evidence>
<comment type="similarity">
    <text evidence="3 8">Belongs to the peptidase M17 family.</text>
</comment>
<dbReference type="SUPFAM" id="SSF52949">
    <property type="entry name" value="Macro domain-like"/>
    <property type="match status" value="1"/>
</dbReference>
<keyword evidence="6 8" id="KW-0378">Hydrolase</keyword>
<feature type="active site" evidence="8">
    <location>
        <position position="364"/>
    </location>
</feature>
<dbReference type="EMBL" id="JBHUGD010000004">
    <property type="protein sequence ID" value="MFD1948991.1"/>
    <property type="molecule type" value="Genomic_DNA"/>
</dbReference>
<dbReference type="Proteomes" id="UP001597351">
    <property type="component" value="Unassembled WGS sequence"/>
</dbReference>
<accession>A0ABW4TTU0</accession>
<keyword evidence="8" id="KW-0479">Metal-binding</keyword>
<dbReference type="InterPro" id="IPR011356">
    <property type="entry name" value="Leucine_aapep/pepB"/>
</dbReference>
<dbReference type="SUPFAM" id="SSF53187">
    <property type="entry name" value="Zn-dependent exopeptidases"/>
    <property type="match status" value="1"/>
</dbReference>
<dbReference type="PANTHER" id="PTHR11963">
    <property type="entry name" value="LEUCINE AMINOPEPTIDASE-RELATED"/>
    <property type="match status" value="1"/>
</dbReference>
<keyword evidence="5 8" id="KW-0645">Protease</keyword>
<feature type="domain" description="Cytosol aminopeptidase" evidence="9">
    <location>
        <begin position="358"/>
        <end position="365"/>
    </location>
</feature>
<comment type="cofactor">
    <cofactor evidence="8">
        <name>Mn(2+)</name>
        <dbReference type="ChEBI" id="CHEBI:29035"/>
    </cofactor>
    <text evidence="8">Binds 2 manganese ions per subunit.</text>
</comment>
<feature type="binding site" evidence="8">
    <location>
        <position position="301"/>
    </location>
    <ligand>
        <name>Mn(2+)</name>
        <dbReference type="ChEBI" id="CHEBI:29035"/>
        <label>2</label>
    </ligand>
</feature>
<feature type="binding site" evidence="8">
    <location>
        <position position="362"/>
    </location>
    <ligand>
        <name>Mn(2+)</name>
        <dbReference type="ChEBI" id="CHEBI:29035"/>
        <label>2</label>
    </ligand>
</feature>
<dbReference type="PRINTS" id="PR00481">
    <property type="entry name" value="LAMNOPPTDASE"/>
</dbReference>
<evidence type="ECO:0000313" key="10">
    <source>
        <dbReference type="EMBL" id="MFD1948991.1"/>
    </source>
</evidence>
<dbReference type="InterPro" id="IPR000819">
    <property type="entry name" value="Peptidase_M17_C"/>
</dbReference>
<keyword evidence="4 8" id="KW-0031">Aminopeptidase</keyword>
<dbReference type="Gene3D" id="3.40.630.10">
    <property type="entry name" value="Zn peptidases"/>
    <property type="match status" value="1"/>
</dbReference>
<feature type="binding site" evidence="8">
    <location>
        <position position="283"/>
    </location>
    <ligand>
        <name>Mn(2+)</name>
        <dbReference type="ChEBI" id="CHEBI:29035"/>
        <label>2</label>
    </ligand>
</feature>
<dbReference type="HAMAP" id="MF_00181">
    <property type="entry name" value="Cytosol_peptidase_M17"/>
    <property type="match status" value="1"/>
</dbReference>